<keyword evidence="3" id="KW-1185">Reference proteome</keyword>
<evidence type="ECO:0000256" key="1">
    <source>
        <dbReference type="SAM" id="Phobius"/>
    </source>
</evidence>
<evidence type="ECO:0000313" key="2">
    <source>
        <dbReference type="EMBL" id="PVY39837.1"/>
    </source>
</evidence>
<name>A0A2U1AU97_9BACT</name>
<dbReference type="Proteomes" id="UP000245959">
    <property type="component" value="Unassembled WGS sequence"/>
</dbReference>
<feature type="transmembrane region" description="Helical" evidence="1">
    <location>
        <begin position="43"/>
        <end position="66"/>
    </location>
</feature>
<proteinExistence type="predicted"/>
<organism evidence="2 3">
    <name type="scientific">Victivallis vadensis</name>
    <dbReference type="NCBI Taxonomy" id="172901"/>
    <lineage>
        <taxon>Bacteria</taxon>
        <taxon>Pseudomonadati</taxon>
        <taxon>Lentisphaerota</taxon>
        <taxon>Lentisphaeria</taxon>
        <taxon>Victivallales</taxon>
        <taxon>Victivallaceae</taxon>
        <taxon>Victivallis</taxon>
    </lineage>
</organism>
<accession>A0A2U1AU97</accession>
<keyword evidence="1" id="KW-0472">Membrane</keyword>
<dbReference type="AlphaFoldDB" id="A0A2U1AU97"/>
<comment type="caution">
    <text evidence="2">The sequence shown here is derived from an EMBL/GenBank/DDBJ whole genome shotgun (WGS) entry which is preliminary data.</text>
</comment>
<dbReference type="OrthoDB" id="10005511at2"/>
<evidence type="ECO:0000313" key="3">
    <source>
        <dbReference type="Proteomes" id="UP000245959"/>
    </source>
</evidence>
<gene>
    <name evidence="2" type="ORF">C8D82_11978</name>
</gene>
<reference evidence="2 3" key="1">
    <citation type="submission" date="2018-04" db="EMBL/GenBank/DDBJ databases">
        <title>Genomic Encyclopedia of Type Strains, Phase IV (KMG-IV): sequencing the most valuable type-strain genomes for metagenomic binning, comparative biology and taxonomic classification.</title>
        <authorList>
            <person name="Goeker M."/>
        </authorList>
    </citation>
    <scope>NUCLEOTIDE SEQUENCE [LARGE SCALE GENOMIC DNA]</scope>
    <source>
        <strain evidence="2 3">DSM 14823</strain>
    </source>
</reference>
<dbReference type="GeneID" id="78295893"/>
<keyword evidence="1" id="KW-1133">Transmembrane helix</keyword>
<protein>
    <submittedName>
        <fullName evidence="2">Uncharacterized protein</fullName>
    </submittedName>
</protein>
<dbReference type="RefSeq" id="WP_116884600.1">
    <property type="nucleotide sequence ID" value="NZ_CABMMC010000004.1"/>
</dbReference>
<dbReference type="EMBL" id="QEKH01000019">
    <property type="protein sequence ID" value="PVY39837.1"/>
    <property type="molecule type" value="Genomic_DNA"/>
</dbReference>
<sequence length="121" mass="13356">MKNEMRFQTLIARDVPVELDRRILAAASKRAAELRFRHARRRWFWAGSATAAAAAILVIAGAVLLLPEMAGNTRPPAPRADLLALSDWTSVEQENYNLSFELYSGRQAVSELAEAGSLKGF</sequence>
<keyword evidence="1" id="KW-0812">Transmembrane</keyword>